<keyword evidence="1" id="KW-0812">Transmembrane</keyword>
<accession>A0AAD7Z8Y0</accession>
<feature type="non-terminal residue" evidence="2">
    <location>
        <position position="51"/>
    </location>
</feature>
<keyword evidence="3" id="KW-1185">Reference proteome</keyword>
<sequence length="51" mass="5957">QPSINYFSTPLMFSFQLFILFKFFLASFYVFIFVVCVHTLFSGFPSQNQCG</sequence>
<reference evidence="2" key="2">
    <citation type="submission" date="2023-05" db="EMBL/GenBank/DDBJ databases">
        <authorList>
            <person name="Fouks B."/>
        </authorList>
    </citation>
    <scope>NUCLEOTIDE SEQUENCE</scope>
    <source>
        <strain evidence="2">Stay&amp;Tobe</strain>
        <tissue evidence="2">Testes</tissue>
    </source>
</reference>
<gene>
    <name evidence="2" type="ORF">L9F63_007061</name>
</gene>
<protein>
    <submittedName>
        <fullName evidence="2">Uncharacterized protein</fullName>
    </submittedName>
</protein>
<keyword evidence="1" id="KW-0472">Membrane</keyword>
<dbReference type="AlphaFoldDB" id="A0AAD7Z8Y0"/>
<evidence type="ECO:0000313" key="3">
    <source>
        <dbReference type="Proteomes" id="UP001233999"/>
    </source>
</evidence>
<dbReference type="EMBL" id="JASPKZ010009809">
    <property type="protein sequence ID" value="KAJ9576096.1"/>
    <property type="molecule type" value="Genomic_DNA"/>
</dbReference>
<dbReference type="Proteomes" id="UP001233999">
    <property type="component" value="Unassembled WGS sequence"/>
</dbReference>
<feature type="non-terminal residue" evidence="2">
    <location>
        <position position="1"/>
    </location>
</feature>
<reference evidence="2" key="1">
    <citation type="journal article" date="2023" name="IScience">
        <title>Live-bearing cockroach genome reveals convergent evolutionary mechanisms linked to viviparity in insects and beyond.</title>
        <authorList>
            <person name="Fouks B."/>
            <person name="Harrison M.C."/>
            <person name="Mikhailova A.A."/>
            <person name="Marchal E."/>
            <person name="English S."/>
            <person name="Carruthers M."/>
            <person name="Jennings E.C."/>
            <person name="Chiamaka E.L."/>
            <person name="Frigard R.A."/>
            <person name="Pippel M."/>
            <person name="Attardo G.M."/>
            <person name="Benoit J.B."/>
            <person name="Bornberg-Bauer E."/>
            <person name="Tobe S.S."/>
        </authorList>
    </citation>
    <scope>NUCLEOTIDE SEQUENCE</scope>
    <source>
        <strain evidence="2">Stay&amp;Tobe</strain>
    </source>
</reference>
<evidence type="ECO:0000313" key="2">
    <source>
        <dbReference type="EMBL" id="KAJ9576096.1"/>
    </source>
</evidence>
<name>A0AAD7Z8Y0_DIPPU</name>
<comment type="caution">
    <text evidence="2">The sequence shown here is derived from an EMBL/GenBank/DDBJ whole genome shotgun (WGS) entry which is preliminary data.</text>
</comment>
<organism evidence="2 3">
    <name type="scientific">Diploptera punctata</name>
    <name type="common">Pacific beetle cockroach</name>
    <dbReference type="NCBI Taxonomy" id="6984"/>
    <lineage>
        <taxon>Eukaryota</taxon>
        <taxon>Metazoa</taxon>
        <taxon>Ecdysozoa</taxon>
        <taxon>Arthropoda</taxon>
        <taxon>Hexapoda</taxon>
        <taxon>Insecta</taxon>
        <taxon>Pterygota</taxon>
        <taxon>Neoptera</taxon>
        <taxon>Polyneoptera</taxon>
        <taxon>Dictyoptera</taxon>
        <taxon>Blattodea</taxon>
        <taxon>Blaberoidea</taxon>
        <taxon>Blaberidae</taxon>
        <taxon>Diplopterinae</taxon>
        <taxon>Diploptera</taxon>
    </lineage>
</organism>
<feature type="transmembrane region" description="Helical" evidence="1">
    <location>
        <begin position="15"/>
        <end position="41"/>
    </location>
</feature>
<evidence type="ECO:0000256" key="1">
    <source>
        <dbReference type="SAM" id="Phobius"/>
    </source>
</evidence>
<keyword evidence="1" id="KW-1133">Transmembrane helix</keyword>
<proteinExistence type="predicted"/>